<dbReference type="KEGG" id="bkw:BkAM31D_19620"/>
<name>A0A1X9MEJ4_9BACI</name>
<sequence length="135" mass="15095">MNLNVDYQYRSVIEGLETITVLIDINLDENYKGYTGVLLEDGKNAIYIEERPDANIIVMSEVSPVGFGEFYTVVSGDVEIGRSIKPFDCFALKRLINNLQNMNGLELLALMNEYAVYSCELDLAEKLTKGTEAAL</sequence>
<evidence type="ECO:0000313" key="2">
    <source>
        <dbReference type="Proteomes" id="UP000193006"/>
    </source>
</evidence>
<organism evidence="1 2">
    <name type="scientific">Halalkalibacter krulwichiae</name>
    <dbReference type="NCBI Taxonomy" id="199441"/>
    <lineage>
        <taxon>Bacteria</taxon>
        <taxon>Bacillati</taxon>
        <taxon>Bacillota</taxon>
        <taxon>Bacilli</taxon>
        <taxon>Bacillales</taxon>
        <taxon>Bacillaceae</taxon>
        <taxon>Halalkalibacter</taxon>
    </lineage>
</organism>
<dbReference type="STRING" id="199441.BkAM31D_19620"/>
<dbReference type="EMBL" id="CP020814">
    <property type="protein sequence ID" value="ARK31867.1"/>
    <property type="molecule type" value="Genomic_DNA"/>
</dbReference>
<dbReference type="Proteomes" id="UP000193006">
    <property type="component" value="Chromosome"/>
</dbReference>
<dbReference type="RefSeq" id="WP_066156326.1">
    <property type="nucleotide sequence ID" value="NZ_CP020814.1"/>
</dbReference>
<accession>A0A1X9MEJ4</accession>
<protein>
    <submittedName>
        <fullName evidence="1">Uncharacterized protein</fullName>
    </submittedName>
</protein>
<dbReference type="AlphaFoldDB" id="A0A1X9MEJ4"/>
<reference evidence="1 2" key="1">
    <citation type="submission" date="2017-04" db="EMBL/GenBank/DDBJ databases">
        <title>Bacillus krulwichiae AM31D Genome sequencing and assembly.</title>
        <authorList>
            <person name="Krulwich T.A."/>
            <person name="Anastor L."/>
            <person name="Ehrlich R."/>
            <person name="Ehrlich G.D."/>
            <person name="Janto B."/>
        </authorList>
    </citation>
    <scope>NUCLEOTIDE SEQUENCE [LARGE SCALE GENOMIC DNA]</scope>
    <source>
        <strain evidence="1 2">AM31D</strain>
    </source>
</reference>
<proteinExistence type="predicted"/>
<keyword evidence="2" id="KW-1185">Reference proteome</keyword>
<evidence type="ECO:0000313" key="1">
    <source>
        <dbReference type="EMBL" id="ARK31867.1"/>
    </source>
</evidence>
<gene>
    <name evidence="1" type="ORF">BkAM31D_19620</name>
</gene>